<feature type="transmembrane region" description="Helical" evidence="1">
    <location>
        <begin position="58"/>
        <end position="76"/>
    </location>
</feature>
<evidence type="ECO:0000256" key="1">
    <source>
        <dbReference type="SAM" id="Phobius"/>
    </source>
</evidence>
<comment type="caution">
    <text evidence="3">The sequence shown here is derived from an EMBL/GenBank/DDBJ whole genome shotgun (WGS) entry which is preliminary data.</text>
</comment>
<keyword evidence="1" id="KW-1133">Transmembrane helix</keyword>
<feature type="domain" description="DUF6249" evidence="2">
    <location>
        <begin position="9"/>
        <end position="108"/>
    </location>
</feature>
<protein>
    <submittedName>
        <fullName evidence="3">DUF6249 domain-containing protein</fullName>
    </submittedName>
</protein>
<feature type="transmembrane region" description="Helical" evidence="1">
    <location>
        <begin position="88"/>
        <end position="107"/>
    </location>
</feature>
<sequence length="113" mass="12618">MEHVLMPIAIIGSFGTSLYFFTKVLTDYILKKKMIEKGFVNEESQSIFKSHSAEDNKYSSLKWGLIALSGGVALILMDSLEVRPDSTLPYGIFAVALSLGFLLYFFLVKRAAK</sequence>
<keyword evidence="1" id="KW-0812">Transmembrane</keyword>
<dbReference type="RefSeq" id="WP_377583400.1">
    <property type="nucleotide sequence ID" value="NZ_JBHTKA010000008.1"/>
</dbReference>
<dbReference type="InterPro" id="IPR046216">
    <property type="entry name" value="DUF6249"/>
</dbReference>
<evidence type="ECO:0000313" key="4">
    <source>
        <dbReference type="Proteomes" id="UP001597112"/>
    </source>
</evidence>
<feature type="transmembrane region" description="Helical" evidence="1">
    <location>
        <begin position="6"/>
        <end position="25"/>
    </location>
</feature>
<dbReference type="Pfam" id="PF19762">
    <property type="entry name" value="DUF6249"/>
    <property type="match status" value="1"/>
</dbReference>
<keyword evidence="4" id="KW-1185">Reference proteome</keyword>
<accession>A0ABW3K8S7</accession>
<reference evidence="4" key="1">
    <citation type="journal article" date="2019" name="Int. J. Syst. Evol. Microbiol.">
        <title>The Global Catalogue of Microorganisms (GCM) 10K type strain sequencing project: providing services to taxonomists for standard genome sequencing and annotation.</title>
        <authorList>
            <consortium name="The Broad Institute Genomics Platform"/>
            <consortium name="The Broad Institute Genome Sequencing Center for Infectious Disease"/>
            <person name="Wu L."/>
            <person name="Ma J."/>
        </authorList>
    </citation>
    <scope>NUCLEOTIDE SEQUENCE [LARGE SCALE GENOMIC DNA]</scope>
    <source>
        <strain evidence="4">CCUG 58938</strain>
    </source>
</reference>
<proteinExistence type="predicted"/>
<evidence type="ECO:0000313" key="3">
    <source>
        <dbReference type="EMBL" id="MFD1002367.1"/>
    </source>
</evidence>
<dbReference type="EMBL" id="JBHTKA010000008">
    <property type="protein sequence ID" value="MFD1002367.1"/>
    <property type="molecule type" value="Genomic_DNA"/>
</dbReference>
<gene>
    <name evidence="3" type="ORF">ACFQ21_23780</name>
</gene>
<keyword evidence="1" id="KW-0472">Membrane</keyword>
<dbReference type="Proteomes" id="UP001597112">
    <property type="component" value="Unassembled WGS sequence"/>
</dbReference>
<organism evidence="3 4">
    <name type="scientific">Ohtaekwangia kribbensis</name>
    <dbReference type="NCBI Taxonomy" id="688913"/>
    <lineage>
        <taxon>Bacteria</taxon>
        <taxon>Pseudomonadati</taxon>
        <taxon>Bacteroidota</taxon>
        <taxon>Cytophagia</taxon>
        <taxon>Cytophagales</taxon>
        <taxon>Fulvivirgaceae</taxon>
        <taxon>Ohtaekwangia</taxon>
    </lineage>
</organism>
<name>A0ABW3K8S7_9BACT</name>
<evidence type="ECO:0000259" key="2">
    <source>
        <dbReference type="Pfam" id="PF19762"/>
    </source>
</evidence>